<keyword evidence="8 9" id="KW-0998">Cell outer membrane</keyword>
<dbReference type="PANTHER" id="PTHR47234:SF2">
    <property type="entry name" value="TONB-DEPENDENT RECEPTOR"/>
    <property type="match status" value="1"/>
</dbReference>
<evidence type="ECO:0000256" key="8">
    <source>
        <dbReference type="ARBA" id="ARBA00023237"/>
    </source>
</evidence>
<organism evidence="15 16">
    <name type="scientific">Pseudoteredinibacter isoporae</name>
    <dbReference type="NCBI Taxonomy" id="570281"/>
    <lineage>
        <taxon>Bacteria</taxon>
        <taxon>Pseudomonadati</taxon>
        <taxon>Pseudomonadota</taxon>
        <taxon>Gammaproteobacteria</taxon>
        <taxon>Cellvibrionales</taxon>
        <taxon>Cellvibrionaceae</taxon>
        <taxon>Pseudoteredinibacter</taxon>
    </lineage>
</organism>
<dbReference type="InParanoid" id="A0A7X0JSH5"/>
<evidence type="ECO:0000259" key="14">
    <source>
        <dbReference type="Pfam" id="PF07715"/>
    </source>
</evidence>
<dbReference type="Gene3D" id="2.40.170.20">
    <property type="entry name" value="TonB-dependent receptor, beta-barrel domain"/>
    <property type="match status" value="1"/>
</dbReference>
<keyword evidence="16" id="KW-1185">Reference proteome</keyword>
<sequence length="980" mass="105212">MKKTLLSSAVKSAIGFSAAALIMPGAVYAQESGDAAQELEEVMVTGSRIQKANLVSSSPVTQIGAEDIQVGGITRVEDLLNDLPQVAASNSSGDANGATGTATLNLRNLGTVRTLVLVNGRRLPAGSPVGGGTGSDLNQIPAALIKRVEMLTGGASSTYGSDAVAGVANFIMVDDFEGVEVNYQHSFYQHKNDNAYMQGLNAANGFTAPTGSVSDGHTDDFSLIIGGNFDDGKGNVTAYATYREIDPVKQEGRDYSNCALNNSISACGGSSTLPTGRFTDFGTALKGDGNGGFVLGTDGNPLAGAGDSFDLITQGNEFVDRNGLLYNYAPANFYQRPDERYTAGVFARYEVNDKAEFYAELNFMDDQTNAQIAPSGAFFVTSTLPCGNPLLSEQQFQAVCGANGLTKDQTQNVFIGRRNVEGGFRNQDIRHTSFRGVFGLRGDLNETWSYDMYYSYSEVSYEGTYNNELSTTRIGRALDAVTDANGNTVCRSVVDGSDPNCVPWNVFQTGGVTQAQINYLQIPLFDRGTTDQKVISAFVAGDLGDYDIKMPAADNGIQVAVGLEYRKDNLDYNPDLNYQSGDGAGQGGPIPAVEGGFEVKEIYGEISIPLVEGREFAEELTLDLGYRYSDYSTDVDTDTYKVALGWAPSTDFKVRGSYQKAVRHANVRELFRPQSITLYDMDADPCAGATPTATLEQCARTGVTAGQYGSIADSPAGQYNQLSGGNPDLNPESSETVSYGFIWTPEFADGLTVTVDYYNIEITDAIDSISPETTLNQCLNTGDDQFCSLVNRGPVSGTLWLGTDNIVATNINIGFVETEGLDFTFEYEFDVADLGSVAIMNNGNFVLKYDQEEYPGAGIESCEGTWGGACGAPTHDFKNNLRVTWHTPWDLSLSSTFRHTAEIEAKSSTQLDLGARTYWDLGAIYQLNEETTFRAGVQNVLDREPPFANGGPSIFGNGNTFPGTYDALGRYIFLGATMSF</sequence>
<dbReference type="RefSeq" id="WP_167202743.1">
    <property type="nucleotide sequence ID" value="NZ_JAAONY010000001.1"/>
</dbReference>
<accession>A0A7X0JSH5</accession>
<keyword evidence="5 12" id="KW-0732">Signal</keyword>
<evidence type="ECO:0000256" key="7">
    <source>
        <dbReference type="ARBA" id="ARBA00023136"/>
    </source>
</evidence>
<reference evidence="15 16" key="1">
    <citation type="submission" date="2020-08" db="EMBL/GenBank/DDBJ databases">
        <title>Genomic Encyclopedia of Type Strains, Phase IV (KMG-IV): sequencing the most valuable type-strain genomes for metagenomic binning, comparative biology and taxonomic classification.</title>
        <authorList>
            <person name="Goeker M."/>
        </authorList>
    </citation>
    <scope>NUCLEOTIDE SEQUENCE [LARGE SCALE GENOMIC DNA]</scope>
    <source>
        <strain evidence="15 16">DSM 22368</strain>
    </source>
</reference>
<feature type="domain" description="TonB-dependent receptor-like beta-barrel" evidence="13">
    <location>
        <begin position="414"/>
        <end position="940"/>
    </location>
</feature>
<feature type="chain" id="PRO_5031089230" evidence="12">
    <location>
        <begin position="30"/>
        <end position="980"/>
    </location>
</feature>
<gene>
    <name evidence="15" type="ORF">HNR48_001625</name>
</gene>
<dbReference type="InterPro" id="IPR010917">
    <property type="entry name" value="TonB_rcpt_CS"/>
</dbReference>
<keyword evidence="15" id="KW-0675">Receptor</keyword>
<evidence type="ECO:0000256" key="1">
    <source>
        <dbReference type="ARBA" id="ARBA00004571"/>
    </source>
</evidence>
<evidence type="ECO:0000256" key="10">
    <source>
        <dbReference type="PROSITE-ProRule" id="PRU10144"/>
    </source>
</evidence>
<dbReference type="GO" id="GO:0009279">
    <property type="term" value="C:cell outer membrane"/>
    <property type="evidence" value="ECO:0007669"/>
    <property type="project" value="UniProtKB-SubCell"/>
</dbReference>
<feature type="domain" description="TonB-dependent receptor plug" evidence="14">
    <location>
        <begin position="57"/>
        <end position="167"/>
    </location>
</feature>
<dbReference type="PROSITE" id="PS01156">
    <property type="entry name" value="TONB_DEPENDENT_REC_2"/>
    <property type="match status" value="1"/>
</dbReference>
<keyword evidence="7 9" id="KW-0472">Membrane</keyword>
<evidence type="ECO:0000256" key="2">
    <source>
        <dbReference type="ARBA" id="ARBA00022448"/>
    </source>
</evidence>
<dbReference type="EMBL" id="JACHHT010000001">
    <property type="protein sequence ID" value="MBB6521347.1"/>
    <property type="molecule type" value="Genomic_DNA"/>
</dbReference>
<evidence type="ECO:0000256" key="12">
    <source>
        <dbReference type="SAM" id="SignalP"/>
    </source>
</evidence>
<keyword evidence="4 9" id="KW-0812">Transmembrane</keyword>
<feature type="short sequence motif" description="TonB C-terminal box" evidence="10">
    <location>
        <begin position="963"/>
        <end position="980"/>
    </location>
</feature>
<dbReference type="Pfam" id="PF00593">
    <property type="entry name" value="TonB_dep_Rec_b-barrel"/>
    <property type="match status" value="1"/>
</dbReference>
<evidence type="ECO:0000259" key="13">
    <source>
        <dbReference type="Pfam" id="PF00593"/>
    </source>
</evidence>
<dbReference type="InterPro" id="IPR036942">
    <property type="entry name" value="Beta-barrel_TonB_sf"/>
</dbReference>
<dbReference type="InterPro" id="IPR037066">
    <property type="entry name" value="Plug_dom_sf"/>
</dbReference>
<dbReference type="FunCoup" id="A0A7X0JSH5">
    <property type="interactions" value="48"/>
</dbReference>
<comment type="similarity">
    <text evidence="9 11">Belongs to the TonB-dependent receptor family.</text>
</comment>
<keyword evidence="2 9" id="KW-0813">Transport</keyword>
<dbReference type="Pfam" id="PF07715">
    <property type="entry name" value="Plug"/>
    <property type="match status" value="1"/>
</dbReference>
<evidence type="ECO:0000256" key="5">
    <source>
        <dbReference type="ARBA" id="ARBA00022729"/>
    </source>
</evidence>
<dbReference type="InterPro" id="IPR039426">
    <property type="entry name" value="TonB-dep_rcpt-like"/>
</dbReference>
<feature type="signal peptide" evidence="12">
    <location>
        <begin position="1"/>
        <end position="29"/>
    </location>
</feature>
<evidence type="ECO:0000313" key="15">
    <source>
        <dbReference type="EMBL" id="MBB6521347.1"/>
    </source>
</evidence>
<evidence type="ECO:0000256" key="11">
    <source>
        <dbReference type="RuleBase" id="RU003357"/>
    </source>
</evidence>
<evidence type="ECO:0000256" key="3">
    <source>
        <dbReference type="ARBA" id="ARBA00022452"/>
    </source>
</evidence>
<dbReference type="Proteomes" id="UP000528457">
    <property type="component" value="Unassembled WGS sequence"/>
</dbReference>
<dbReference type="AlphaFoldDB" id="A0A7X0JSH5"/>
<protein>
    <submittedName>
        <fullName evidence="15">Outer membrane receptor protein involved in Fe transport</fullName>
    </submittedName>
</protein>
<evidence type="ECO:0000256" key="4">
    <source>
        <dbReference type="ARBA" id="ARBA00022692"/>
    </source>
</evidence>
<dbReference type="PROSITE" id="PS52016">
    <property type="entry name" value="TONB_DEPENDENT_REC_3"/>
    <property type="match status" value="1"/>
</dbReference>
<name>A0A7X0JSH5_9GAMM</name>
<evidence type="ECO:0000256" key="9">
    <source>
        <dbReference type="PROSITE-ProRule" id="PRU01360"/>
    </source>
</evidence>
<comment type="caution">
    <text evidence="15">The sequence shown here is derived from an EMBL/GenBank/DDBJ whole genome shotgun (WGS) entry which is preliminary data.</text>
</comment>
<evidence type="ECO:0000256" key="6">
    <source>
        <dbReference type="ARBA" id="ARBA00023077"/>
    </source>
</evidence>
<dbReference type="InterPro" id="IPR000531">
    <property type="entry name" value="Beta-barrel_TonB"/>
</dbReference>
<keyword evidence="3 9" id="KW-1134">Transmembrane beta strand</keyword>
<dbReference type="Gene3D" id="2.170.130.10">
    <property type="entry name" value="TonB-dependent receptor, plug domain"/>
    <property type="match status" value="1"/>
</dbReference>
<comment type="subcellular location">
    <subcellularLocation>
        <location evidence="1 9">Cell outer membrane</location>
        <topology evidence="1 9">Multi-pass membrane protein</topology>
    </subcellularLocation>
</comment>
<dbReference type="SUPFAM" id="SSF56935">
    <property type="entry name" value="Porins"/>
    <property type="match status" value="1"/>
</dbReference>
<keyword evidence="6 11" id="KW-0798">TonB box</keyword>
<dbReference type="PANTHER" id="PTHR47234">
    <property type="match status" value="1"/>
</dbReference>
<proteinExistence type="inferred from homology"/>
<dbReference type="InterPro" id="IPR012910">
    <property type="entry name" value="Plug_dom"/>
</dbReference>
<evidence type="ECO:0000313" key="16">
    <source>
        <dbReference type="Proteomes" id="UP000528457"/>
    </source>
</evidence>